<gene>
    <name evidence="2" type="ORF">UPYG_G00043960</name>
</gene>
<comment type="caution">
    <text evidence="2">The sequence shown here is derived from an EMBL/GenBank/DDBJ whole genome shotgun (WGS) entry which is preliminary data.</text>
</comment>
<keyword evidence="3" id="KW-1185">Reference proteome</keyword>
<feature type="region of interest" description="Disordered" evidence="1">
    <location>
        <begin position="1"/>
        <end position="58"/>
    </location>
</feature>
<sequence length="91" mass="10028">MSEAGGTLDGEDVPEGKLQKKGSIKKKMEKLRRWSSSSLKRPSKKTKTYSLSSPTEPPEVTWVLQTPERRRLKPIVASVFGQDSGTALLGL</sequence>
<feature type="compositionally biased region" description="Basic residues" evidence="1">
    <location>
        <begin position="19"/>
        <end position="30"/>
    </location>
</feature>
<reference evidence="2 3" key="1">
    <citation type="submission" date="2024-06" db="EMBL/GenBank/DDBJ databases">
        <authorList>
            <person name="Pan Q."/>
            <person name="Wen M."/>
            <person name="Jouanno E."/>
            <person name="Zahm M."/>
            <person name="Klopp C."/>
            <person name="Cabau C."/>
            <person name="Louis A."/>
            <person name="Berthelot C."/>
            <person name="Parey E."/>
            <person name="Roest Crollius H."/>
            <person name="Montfort J."/>
            <person name="Robinson-Rechavi M."/>
            <person name="Bouchez O."/>
            <person name="Lampietro C."/>
            <person name="Lopez Roques C."/>
            <person name="Donnadieu C."/>
            <person name="Postlethwait J."/>
            <person name="Bobe J."/>
            <person name="Verreycken H."/>
            <person name="Guiguen Y."/>
        </authorList>
    </citation>
    <scope>NUCLEOTIDE SEQUENCE [LARGE SCALE GENOMIC DNA]</scope>
    <source>
        <strain evidence="2">Up_M1</strain>
        <tissue evidence="2">Testis</tissue>
    </source>
</reference>
<protein>
    <submittedName>
        <fullName evidence="2">Uncharacterized protein</fullName>
    </submittedName>
</protein>
<name>A0ABD0XQM3_UMBPY</name>
<dbReference type="Proteomes" id="UP001557470">
    <property type="component" value="Unassembled WGS sequence"/>
</dbReference>
<dbReference type="AlphaFoldDB" id="A0ABD0XQM3"/>
<accession>A0ABD0XQM3</accession>
<dbReference type="EMBL" id="JAGEUA010000001">
    <property type="protein sequence ID" value="KAL1023644.1"/>
    <property type="molecule type" value="Genomic_DNA"/>
</dbReference>
<evidence type="ECO:0000313" key="2">
    <source>
        <dbReference type="EMBL" id="KAL1023644.1"/>
    </source>
</evidence>
<evidence type="ECO:0000256" key="1">
    <source>
        <dbReference type="SAM" id="MobiDB-lite"/>
    </source>
</evidence>
<proteinExistence type="predicted"/>
<organism evidence="2 3">
    <name type="scientific">Umbra pygmaea</name>
    <name type="common">Eastern mudminnow</name>
    <dbReference type="NCBI Taxonomy" id="75934"/>
    <lineage>
        <taxon>Eukaryota</taxon>
        <taxon>Metazoa</taxon>
        <taxon>Chordata</taxon>
        <taxon>Craniata</taxon>
        <taxon>Vertebrata</taxon>
        <taxon>Euteleostomi</taxon>
        <taxon>Actinopterygii</taxon>
        <taxon>Neopterygii</taxon>
        <taxon>Teleostei</taxon>
        <taxon>Protacanthopterygii</taxon>
        <taxon>Esociformes</taxon>
        <taxon>Umbridae</taxon>
        <taxon>Umbra</taxon>
    </lineage>
</organism>
<evidence type="ECO:0000313" key="3">
    <source>
        <dbReference type="Proteomes" id="UP001557470"/>
    </source>
</evidence>